<comment type="caution">
    <text evidence="2">The sequence shown here is derived from an EMBL/GenBank/DDBJ whole genome shotgun (WGS) entry which is preliminary data.</text>
</comment>
<evidence type="ECO:0000313" key="3">
    <source>
        <dbReference type="Proteomes" id="UP001589707"/>
    </source>
</evidence>
<protein>
    <submittedName>
        <fullName evidence="2">Uncharacterized protein</fullName>
    </submittedName>
</protein>
<organism evidence="2 3">
    <name type="scientific">Brevibacterium otitidis</name>
    <dbReference type="NCBI Taxonomy" id="53364"/>
    <lineage>
        <taxon>Bacteria</taxon>
        <taxon>Bacillati</taxon>
        <taxon>Actinomycetota</taxon>
        <taxon>Actinomycetes</taxon>
        <taxon>Micrococcales</taxon>
        <taxon>Brevibacteriaceae</taxon>
        <taxon>Brevibacterium</taxon>
    </lineage>
</organism>
<keyword evidence="3" id="KW-1185">Reference proteome</keyword>
<reference evidence="2 3" key="1">
    <citation type="submission" date="2024-09" db="EMBL/GenBank/DDBJ databases">
        <authorList>
            <person name="Sun Q."/>
            <person name="Mori K."/>
        </authorList>
    </citation>
    <scope>NUCLEOTIDE SEQUENCE [LARGE SCALE GENOMIC DNA]</scope>
    <source>
        <strain evidence="2 3">JCM 11683</strain>
    </source>
</reference>
<dbReference type="RefSeq" id="WP_376841620.1">
    <property type="nucleotide sequence ID" value="NZ_JBHMAU010000126.1"/>
</dbReference>
<dbReference type="EMBL" id="JBHMAU010000126">
    <property type="protein sequence ID" value="MFB9777642.1"/>
    <property type="molecule type" value="Genomic_DNA"/>
</dbReference>
<dbReference type="PROSITE" id="PS51257">
    <property type="entry name" value="PROKAR_LIPOPROTEIN"/>
    <property type="match status" value="1"/>
</dbReference>
<feature type="coiled-coil region" evidence="1">
    <location>
        <begin position="261"/>
        <end position="288"/>
    </location>
</feature>
<evidence type="ECO:0000313" key="2">
    <source>
        <dbReference type="EMBL" id="MFB9777642.1"/>
    </source>
</evidence>
<dbReference type="Proteomes" id="UP001589707">
    <property type="component" value="Unassembled WGS sequence"/>
</dbReference>
<keyword evidence="1" id="KW-0175">Coiled coil</keyword>
<evidence type="ECO:0000256" key="1">
    <source>
        <dbReference type="SAM" id="Coils"/>
    </source>
</evidence>
<accession>A0ABV5X5D1</accession>
<sequence length="289" mass="31609">MDRTVHPRLNTTITSLALVALLTSCAPGSSPSNEVTPKPGARAILDQETSTVRMPIDSYIPNHEEARDLSRAAEKAVNNCLKAAGHEPTPKADTGSNEDRRFGLWNIERAKLYGFGLKGDSSEISGVDSTEEMGQPREECLVETADETKKFDVASMTQPGGTNATEIRDQAAEFLREDPLWSEMKKSYDSCLSDQGLTPLPDEWGSAQSDEVLVKSLETDGNAGATEEEIRIAVLEAQCNSDLEITQQLSDREAGYQQTLIEQNEATLAKEQEQKDEAVEAARRYLAEG</sequence>
<proteinExistence type="predicted"/>
<name>A0ABV5X5D1_9MICO</name>
<gene>
    <name evidence="2" type="ORF">ACFFN1_14790</name>
</gene>